<dbReference type="InterPro" id="IPR036388">
    <property type="entry name" value="WH-like_DNA-bd_sf"/>
</dbReference>
<dbReference type="GO" id="GO:0000794">
    <property type="term" value="C:condensed nuclear chromosome"/>
    <property type="evidence" value="ECO:0007669"/>
    <property type="project" value="TreeGrafter"/>
</dbReference>
<keyword evidence="9" id="KW-1185">Reference proteome</keyword>
<dbReference type="GO" id="GO:0007129">
    <property type="term" value="P:homologous chromosome pairing at meiosis"/>
    <property type="evidence" value="ECO:0007669"/>
    <property type="project" value="TreeGrafter"/>
</dbReference>
<dbReference type="GO" id="GO:0120231">
    <property type="term" value="C:DNA recombinase auxiliary factor complex"/>
    <property type="evidence" value="ECO:0007669"/>
    <property type="project" value="TreeGrafter"/>
</dbReference>
<dbReference type="PANTHER" id="PTHR15938">
    <property type="entry name" value="TBP-1 INTERACTING PROTEIN"/>
    <property type="match status" value="1"/>
</dbReference>
<evidence type="ECO:0000256" key="1">
    <source>
        <dbReference type="ARBA" id="ARBA00004123"/>
    </source>
</evidence>
<name>A0A1E4TRL1_PACTA</name>
<dbReference type="AlphaFoldDB" id="A0A1E4TRL1"/>
<dbReference type="GO" id="GO:0003690">
    <property type="term" value="F:double-stranded DNA binding"/>
    <property type="evidence" value="ECO:0007669"/>
    <property type="project" value="TreeGrafter"/>
</dbReference>
<accession>A0A1E4TRL1</accession>
<evidence type="ECO:0000256" key="4">
    <source>
        <dbReference type="ARBA" id="ARBA00023242"/>
    </source>
</evidence>
<organism evidence="8 9">
    <name type="scientific">Pachysolen tannophilus NRRL Y-2460</name>
    <dbReference type="NCBI Taxonomy" id="669874"/>
    <lineage>
        <taxon>Eukaryota</taxon>
        <taxon>Fungi</taxon>
        <taxon>Dikarya</taxon>
        <taxon>Ascomycota</taxon>
        <taxon>Saccharomycotina</taxon>
        <taxon>Pichiomycetes</taxon>
        <taxon>Pachysolenaceae</taxon>
        <taxon>Pachysolen</taxon>
    </lineage>
</organism>
<evidence type="ECO:0000256" key="2">
    <source>
        <dbReference type="ARBA" id="ARBA00007922"/>
    </source>
</evidence>
<dbReference type="STRING" id="669874.A0A1E4TRL1"/>
<feature type="non-terminal residue" evidence="8">
    <location>
        <position position="1"/>
    </location>
</feature>
<keyword evidence="3" id="KW-0233">DNA recombination</keyword>
<reference evidence="9" key="1">
    <citation type="submission" date="2016-05" db="EMBL/GenBank/DDBJ databases">
        <title>Comparative genomics of biotechnologically important yeasts.</title>
        <authorList>
            <consortium name="DOE Joint Genome Institute"/>
            <person name="Riley R."/>
            <person name="Haridas S."/>
            <person name="Wolfe K.H."/>
            <person name="Lopes M.R."/>
            <person name="Hittinger C.T."/>
            <person name="Goker M."/>
            <person name="Salamov A."/>
            <person name="Wisecaver J."/>
            <person name="Long T.M."/>
            <person name="Aerts A.L."/>
            <person name="Barry K."/>
            <person name="Choi C."/>
            <person name="Clum A."/>
            <person name="Coughlan A.Y."/>
            <person name="Deshpande S."/>
            <person name="Douglass A.P."/>
            <person name="Hanson S.J."/>
            <person name="Klenk H.-P."/>
            <person name="Labutti K."/>
            <person name="Lapidus A."/>
            <person name="Lindquist E."/>
            <person name="Lipzen A."/>
            <person name="Meier-Kolthoff J.P."/>
            <person name="Ohm R.A."/>
            <person name="Otillar R.P."/>
            <person name="Pangilinan J."/>
            <person name="Peng Y."/>
            <person name="Rokas A."/>
            <person name="Rosa C.A."/>
            <person name="Scheuner C."/>
            <person name="Sibirny A.A."/>
            <person name="Slot J.C."/>
            <person name="Stielow J.B."/>
            <person name="Sun H."/>
            <person name="Kurtzman C.P."/>
            <person name="Blackwell M."/>
            <person name="Grigoriev I.V."/>
            <person name="Jeffries T.W."/>
        </authorList>
    </citation>
    <scope>NUCLEOTIDE SEQUENCE [LARGE SCALE GENOMIC DNA]</scope>
    <source>
        <strain evidence="9">NRRL Y-2460</strain>
    </source>
</reference>
<evidence type="ECO:0000313" key="8">
    <source>
        <dbReference type="EMBL" id="ODV94403.1"/>
    </source>
</evidence>
<evidence type="ECO:0000256" key="5">
    <source>
        <dbReference type="ARBA" id="ARBA00023254"/>
    </source>
</evidence>
<dbReference type="Gene3D" id="1.10.10.10">
    <property type="entry name" value="Winged helix-like DNA-binding domain superfamily/Winged helix DNA-binding domain"/>
    <property type="match status" value="1"/>
</dbReference>
<feature type="region of interest" description="Disordered" evidence="6">
    <location>
        <begin position="127"/>
        <end position="147"/>
    </location>
</feature>
<keyword evidence="4" id="KW-0539">Nucleus</keyword>
<protein>
    <recommendedName>
        <fullName evidence="7">Homologous-pairing protein 2 winged helix domain-containing protein</fullName>
    </recommendedName>
</protein>
<evidence type="ECO:0000256" key="3">
    <source>
        <dbReference type="ARBA" id="ARBA00023172"/>
    </source>
</evidence>
<dbReference type="GO" id="GO:0000709">
    <property type="term" value="P:meiotic joint molecule formation"/>
    <property type="evidence" value="ECO:0007669"/>
    <property type="project" value="TreeGrafter"/>
</dbReference>
<dbReference type="GO" id="GO:0010774">
    <property type="term" value="P:meiotic strand invasion involved in reciprocal meiotic recombination"/>
    <property type="evidence" value="ECO:0007669"/>
    <property type="project" value="TreeGrafter"/>
</dbReference>
<evidence type="ECO:0000259" key="7">
    <source>
        <dbReference type="Pfam" id="PF07106"/>
    </source>
</evidence>
<evidence type="ECO:0000313" key="9">
    <source>
        <dbReference type="Proteomes" id="UP000094236"/>
    </source>
</evidence>
<keyword evidence="5" id="KW-0469">Meiosis</keyword>
<dbReference type="EMBL" id="KV454016">
    <property type="protein sequence ID" value="ODV94403.1"/>
    <property type="molecule type" value="Genomic_DNA"/>
</dbReference>
<dbReference type="Proteomes" id="UP000094236">
    <property type="component" value="Unassembled WGS sequence"/>
</dbReference>
<proteinExistence type="inferred from homology"/>
<comment type="similarity">
    <text evidence="2">Belongs to the HOP2 family.</text>
</comment>
<gene>
    <name evidence="8" type="ORF">PACTADRAFT_44901</name>
</gene>
<dbReference type="PANTHER" id="PTHR15938:SF0">
    <property type="entry name" value="HOMOLOGOUS-PAIRING PROTEIN 2 HOMOLOG"/>
    <property type="match status" value="1"/>
</dbReference>
<dbReference type="InterPro" id="IPR010776">
    <property type="entry name" value="Hop2_WH_dom"/>
</dbReference>
<dbReference type="GO" id="GO:0120230">
    <property type="term" value="F:recombinase activator activity"/>
    <property type="evidence" value="ECO:0007669"/>
    <property type="project" value="TreeGrafter"/>
</dbReference>
<dbReference type="Pfam" id="PF07106">
    <property type="entry name" value="WHD_TBPIP"/>
    <property type="match status" value="1"/>
</dbReference>
<evidence type="ECO:0000256" key="6">
    <source>
        <dbReference type="SAM" id="MobiDB-lite"/>
    </source>
</evidence>
<comment type="subcellular location">
    <subcellularLocation>
        <location evidence="1">Nucleus</location>
    </subcellularLocation>
</comment>
<sequence length="176" mass="20513">AEEIIKTYLREQYRPYSAADIVLNLHNKISKANAIKALDSLAEQGEIVSKSYGKLTFYVCKEEHSTHEKDQTESTEDKITLEVVNELRNQFHEVSKEVKNLSIELNKILSEPSNDELVKKIEQLKEENEKSDKRIKELSNNDKPTLNREELDKVKERTKIMSLHFKERKKIVSTIN</sequence>
<feature type="domain" description="Homologous-pairing protein 2 winged helix" evidence="7">
    <location>
        <begin position="1"/>
        <end position="61"/>
    </location>
</feature>
<dbReference type="OrthoDB" id="4015885at2759"/>